<comment type="caution">
    <text evidence="1">The sequence shown here is derived from an EMBL/GenBank/DDBJ whole genome shotgun (WGS) entry which is preliminary data.</text>
</comment>
<proteinExistence type="predicted"/>
<feature type="non-terminal residue" evidence="1">
    <location>
        <position position="1"/>
    </location>
</feature>
<gene>
    <name evidence="1" type="ORF">S01H4_48028</name>
</gene>
<sequence length="42" mass="4927">FLPSCIKNRLLKPKEIVKRSLLLQNPGKMRERNIRSLPRGLL</sequence>
<name>X1D141_9ZZZZ</name>
<reference evidence="1" key="1">
    <citation type="journal article" date="2014" name="Front. Microbiol.">
        <title>High frequency of phylogenetically diverse reductive dehalogenase-homologous genes in deep subseafloor sedimentary metagenomes.</title>
        <authorList>
            <person name="Kawai M."/>
            <person name="Futagami T."/>
            <person name="Toyoda A."/>
            <person name="Takaki Y."/>
            <person name="Nishi S."/>
            <person name="Hori S."/>
            <person name="Arai W."/>
            <person name="Tsubouchi T."/>
            <person name="Morono Y."/>
            <person name="Uchiyama I."/>
            <person name="Ito T."/>
            <person name="Fujiyama A."/>
            <person name="Inagaki F."/>
            <person name="Takami H."/>
        </authorList>
    </citation>
    <scope>NUCLEOTIDE SEQUENCE</scope>
    <source>
        <strain evidence="1">Expedition CK06-06</strain>
    </source>
</reference>
<accession>X1D141</accession>
<dbReference type="AlphaFoldDB" id="X1D141"/>
<organism evidence="1">
    <name type="scientific">marine sediment metagenome</name>
    <dbReference type="NCBI Taxonomy" id="412755"/>
    <lineage>
        <taxon>unclassified sequences</taxon>
        <taxon>metagenomes</taxon>
        <taxon>ecological metagenomes</taxon>
    </lineage>
</organism>
<protein>
    <submittedName>
        <fullName evidence="1">Uncharacterized protein</fullName>
    </submittedName>
</protein>
<evidence type="ECO:0000313" key="1">
    <source>
        <dbReference type="EMBL" id="GAG90206.1"/>
    </source>
</evidence>
<dbReference type="EMBL" id="BART01027033">
    <property type="protein sequence ID" value="GAG90206.1"/>
    <property type="molecule type" value="Genomic_DNA"/>
</dbReference>